<dbReference type="Proteomes" id="UP000824120">
    <property type="component" value="Chromosome 12"/>
</dbReference>
<comment type="caution">
    <text evidence="1">The sequence shown here is derived from an EMBL/GenBank/DDBJ whole genome shotgun (WGS) entry which is preliminary data.</text>
</comment>
<sequence length="73" mass="8079">MVFKNLCCEGPLIAVSQDRRVSRQSALWSGSSSFSLSLQHLCIVIHWVTGNCLTKLLSDAATSPFPRILDLFL</sequence>
<name>A0A9J5W5Z0_SOLCO</name>
<evidence type="ECO:0000313" key="2">
    <source>
        <dbReference type="Proteomes" id="UP000824120"/>
    </source>
</evidence>
<dbReference type="AlphaFoldDB" id="A0A9J5W5Z0"/>
<reference evidence="1 2" key="1">
    <citation type="submission" date="2020-09" db="EMBL/GenBank/DDBJ databases">
        <title>De no assembly of potato wild relative species, Solanum commersonii.</title>
        <authorList>
            <person name="Cho K."/>
        </authorList>
    </citation>
    <scope>NUCLEOTIDE SEQUENCE [LARGE SCALE GENOMIC DNA]</scope>
    <source>
        <strain evidence="1">LZ3.2</strain>
        <tissue evidence="1">Leaf</tissue>
    </source>
</reference>
<organism evidence="1 2">
    <name type="scientific">Solanum commersonii</name>
    <name type="common">Commerson's wild potato</name>
    <name type="synonym">Commerson's nightshade</name>
    <dbReference type="NCBI Taxonomy" id="4109"/>
    <lineage>
        <taxon>Eukaryota</taxon>
        <taxon>Viridiplantae</taxon>
        <taxon>Streptophyta</taxon>
        <taxon>Embryophyta</taxon>
        <taxon>Tracheophyta</taxon>
        <taxon>Spermatophyta</taxon>
        <taxon>Magnoliopsida</taxon>
        <taxon>eudicotyledons</taxon>
        <taxon>Gunneridae</taxon>
        <taxon>Pentapetalae</taxon>
        <taxon>asterids</taxon>
        <taxon>lamiids</taxon>
        <taxon>Solanales</taxon>
        <taxon>Solanaceae</taxon>
        <taxon>Solanoideae</taxon>
        <taxon>Solaneae</taxon>
        <taxon>Solanum</taxon>
    </lineage>
</organism>
<proteinExistence type="predicted"/>
<dbReference type="EMBL" id="JACXVP010000012">
    <property type="protein sequence ID" value="KAG5571005.1"/>
    <property type="molecule type" value="Genomic_DNA"/>
</dbReference>
<gene>
    <name evidence="1" type="ORF">H5410_060771</name>
</gene>
<accession>A0A9J5W5Z0</accession>
<keyword evidence="2" id="KW-1185">Reference proteome</keyword>
<protein>
    <submittedName>
        <fullName evidence="1">Uncharacterized protein</fullName>
    </submittedName>
</protein>
<evidence type="ECO:0000313" key="1">
    <source>
        <dbReference type="EMBL" id="KAG5571005.1"/>
    </source>
</evidence>